<feature type="region of interest" description="Disordered" evidence="1">
    <location>
        <begin position="185"/>
        <end position="205"/>
    </location>
</feature>
<evidence type="ECO:0000313" key="3">
    <source>
        <dbReference type="EMBL" id="RDB30449.1"/>
    </source>
</evidence>
<organism evidence="3 4">
    <name type="scientific">Hypsizygus marmoreus</name>
    <name type="common">White beech mushroom</name>
    <name type="synonym">Agaricus marmoreus</name>
    <dbReference type="NCBI Taxonomy" id="39966"/>
    <lineage>
        <taxon>Eukaryota</taxon>
        <taxon>Fungi</taxon>
        <taxon>Dikarya</taxon>
        <taxon>Basidiomycota</taxon>
        <taxon>Agaricomycotina</taxon>
        <taxon>Agaricomycetes</taxon>
        <taxon>Agaricomycetidae</taxon>
        <taxon>Agaricales</taxon>
        <taxon>Tricholomatineae</taxon>
        <taxon>Lyophyllaceae</taxon>
        <taxon>Hypsizygus</taxon>
    </lineage>
</organism>
<evidence type="ECO:0000313" key="4">
    <source>
        <dbReference type="Proteomes" id="UP000076154"/>
    </source>
</evidence>
<keyword evidence="2" id="KW-0812">Transmembrane</keyword>
<keyword evidence="2" id="KW-0472">Membrane</keyword>
<accession>A0A369K766</accession>
<keyword evidence="4" id="KW-1185">Reference proteome</keyword>
<proteinExistence type="predicted"/>
<gene>
    <name evidence="3" type="ORF">Hypma_007107</name>
</gene>
<dbReference type="Proteomes" id="UP000076154">
    <property type="component" value="Unassembled WGS sequence"/>
</dbReference>
<feature type="transmembrane region" description="Helical" evidence="2">
    <location>
        <begin position="46"/>
        <end position="71"/>
    </location>
</feature>
<dbReference type="EMBL" id="LUEZ02000005">
    <property type="protein sequence ID" value="RDB30449.1"/>
    <property type="molecule type" value="Genomic_DNA"/>
</dbReference>
<name>A0A369K766_HYPMA</name>
<dbReference type="InParanoid" id="A0A369K766"/>
<dbReference type="AlphaFoldDB" id="A0A369K766"/>
<evidence type="ECO:0000256" key="2">
    <source>
        <dbReference type="SAM" id="Phobius"/>
    </source>
</evidence>
<keyword evidence="2" id="KW-1133">Transmembrane helix</keyword>
<protein>
    <submittedName>
        <fullName evidence="3">Uncharacterized protein</fullName>
    </submittedName>
</protein>
<reference evidence="3" key="1">
    <citation type="submission" date="2018-04" db="EMBL/GenBank/DDBJ databases">
        <title>Whole genome sequencing of Hypsizygus marmoreus.</title>
        <authorList>
            <person name="Choi I.-G."/>
            <person name="Min B."/>
            <person name="Kim J.-G."/>
            <person name="Kim S."/>
            <person name="Oh Y.-L."/>
            <person name="Kong W.-S."/>
            <person name="Park H."/>
            <person name="Jeong J."/>
            <person name="Song E.-S."/>
        </authorList>
    </citation>
    <scope>NUCLEOTIDE SEQUENCE [LARGE SCALE GENOMIC DNA]</scope>
    <source>
        <strain evidence="3">51987-8</strain>
    </source>
</reference>
<evidence type="ECO:0000256" key="1">
    <source>
        <dbReference type="SAM" id="MobiDB-lite"/>
    </source>
</evidence>
<comment type="caution">
    <text evidence="3">The sequence shown here is derived from an EMBL/GenBank/DDBJ whole genome shotgun (WGS) entry which is preliminary data.</text>
</comment>
<sequence>MLGTFLNGLMIAGIMKEGRFGYAVSALIPGTNDGHDPPHIIELLNAAWFAGAQALISLAFSFVFSLFCPVFPIPLWRLFRSPAVFPLFLLCTITKYVRNLRHSSLCIAPRVKAYAGVAATLVGSLGNVAVYRSGKRWRGCPVHSRRRRFVRSGSNRSIYAQVIALIQKGRYKGESWKLGRSSRRNWDATSHTHPHASFPSPHWRSQSSAVSTSSLSPVVLTPTSRRTHLPFSQSARHPLRNVTRSPLILTSPLYHVNNVSDPDHGHRVEVGGSVTLYSVRKTRTGGCTRLSMGVMYSSTRS</sequence>